<proteinExistence type="predicted"/>
<evidence type="ECO:0000313" key="1">
    <source>
        <dbReference type="EMBL" id="KAJ8107727.1"/>
    </source>
</evidence>
<protein>
    <submittedName>
        <fullName evidence="1">Uncharacterized protein</fullName>
    </submittedName>
</protein>
<comment type="caution">
    <text evidence="1">The sequence shown here is derived from an EMBL/GenBank/DDBJ whole genome shotgun (WGS) entry which is preliminary data.</text>
</comment>
<name>A0ACC2HXD6_9PLEO</name>
<dbReference type="EMBL" id="JAPHNI010000869">
    <property type="protein sequence ID" value="KAJ8107727.1"/>
    <property type="molecule type" value="Genomic_DNA"/>
</dbReference>
<sequence length="183" mass="19834">MYNSHNEAIATSEFVDIALSTTVPIPSTVGASSGQHISDNMLPRQTMHTTTITTTSSSSSTSLLPITYMLRGLRVHPNTAWQQGLVNIIAWCGRTEALVAGLPPDDRSVCAADGWFLAPALTLLPAVFDCSSTGWERLGRVGWEEYVASSQVWEPCIRAASVVDHGLDLALIWTWTWMGLDGT</sequence>
<keyword evidence="2" id="KW-1185">Reference proteome</keyword>
<gene>
    <name evidence="1" type="ORF">OPT61_g8668</name>
</gene>
<organism evidence="1 2">
    <name type="scientific">Boeremia exigua</name>
    <dbReference type="NCBI Taxonomy" id="749465"/>
    <lineage>
        <taxon>Eukaryota</taxon>
        <taxon>Fungi</taxon>
        <taxon>Dikarya</taxon>
        <taxon>Ascomycota</taxon>
        <taxon>Pezizomycotina</taxon>
        <taxon>Dothideomycetes</taxon>
        <taxon>Pleosporomycetidae</taxon>
        <taxon>Pleosporales</taxon>
        <taxon>Pleosporineae</taxon>
        <taxon>Didymellaceae</taxon>
        <taxon>Boeremia</taxon>
    </lineage>
</organism>
<reference evidence="1" key="1">
    <citation type="submission" date="2022-11" db="EMBL/GenBank/DDBJ databases">
        <title>Genome Sequence of Boeremia exigua.</title>
        <authorList>
            <person name="Buettner E."/>
        </authorList>
    </citation>
    <scope>NUCLEOTIDE SEQUENCE</scope>
    <source>
        <strain evidence="1">CU02</strain>
    </source>
</reference>
<accession>A0ACC2HXD6</accession>
<dbReference type="Proteomes" id="UP001153331">
    <property type="component" value="Unassembled WGS sequence"/>
</dbReference>
<evidence type="ECO:0000313" key="2">
    <source>
        <dbReference type="Proteomes" id="UP001153331"/>
    </source>
</evidence>